<evidence type="ECO:0000313" key="3">
    <source>
        <dbReference type="Proteomes" id="UP000503162"/>
    </source>
</evidence>
<sequence length="353" mass="37533">MQKFVKFALGGVAMSGLWGCATPASEANLGNPAPLAQSVLDGKVRPNEYLSIGQQATTLPLCVLIVYDTPMAVAATDWLLGNGADVNLDCRNDPSSGKPLNMVARAMGYAMAERNSPKVAFLQGRADQLIQRGGKTAEGESSRQSVLAIAEHWGKVSSEQKAYSEQWLREERQKNAQMLKDLGAVAVGVTGAYIAARQAGSLESPSAARSAGASAGPAMTGNPATVAAAKTQPSTSSSDPASRPSADQSTPARKTYPFQDTKAYASEGIGHESRQQALQSLHEQRQQLEGVFMGHAPEWRVVRQEEPVCTQHGSRLGSSSKDHWRCTMKVTYAGQSWLDQNNAGRSNGTGATR</sequence>
<dbReference type="RefSeq" id="WP_166223550.1">
    <property type="nucleotide sequence ID" value="NZ_CP049989.1"/>
</dbReference>
<reference evidence="2 3" key="1">
    <citation type="submission" date="2020-03" db="EMBL/GenBank/DDBJ databases">
        <title>Hydrogenophaga sp. nov. isolated from cyanobacterial mat.</title>
        <authorList>
            <person name="Thorat V."/>
            <person name="Kirdat K."/>
            <person name="Tiwarekar B."/>
            <person name="Costa E.D."/>
            <person name="Yadav A."/>
        </authorList>
    </citation>
    <scope>NUCLEOTIDE SEQUENCE [LARGE SCALE GENOMIC DNA]</scope>
    <source>
        <strain evidence="2 3">BA0156</strain>
    </source>
</reference>
<accession>A0A6G8ICW7</accession>
<dbReference type="KEGG" id="hcz:G9Q37_01550"/>
<evidence type="ECO:0000256" key="1">
    <source>
        <dbReference type="SAM" id="MobiDB-lite"/>
    </source>
</evidence>
<feature type="compositionally biased region" description="Low complexity" evidence="1">
    <location>
        <begin position="204"/>
        <end position="218"/>
    </location>
</feature>
<gene>
    <name evidence="2" type="ORF">G9Q37_01550</name>
</gene>
<keyword evidence="3" id="KW-1185">Reference proteome</keyword>
<evidence type="ECO:0000313" key="2">
    <source>
        <dbReference type="EMBL" id="QIM50905.1"/>
    </source>
</evidence>
<feature type="compositionally biased region" description="Low complexity" evidence="1">
    <location>
        <begin position="231"/>
        <end position="249"/>
    </location>
</feature>
<proteinExistence type="predicted"/>
<dbReference type="EMBL" id="CP049989">
    <property type="protein sequence ID" value="QIM50905.1"/>
    <property type="molecule type" value="Genomic_DNA"/>
</dbReference>
<organism evidence="2 3">
    <name type="scientific">Hydrogenophaga crocea</name>
    <dbReference type="NCBI Taxonomy" id="2716225"/>
    <lineage>
        <taxon>Bacteria</taxon>
        <taxon>Pseudomonadati</taxon>
        <taxon>Pseudomonadota</taxon>
        <taxon>Betaproteobacteria</taxon>
        <taxon>Burkholderiales</taxon>
        <taxon>Comamonadaceae</taxon>
        <taxon>Hydrogenophaga</taxon>
    </lineage>
</organism>
<name>A0A6G8ICW7_9BURK</name>
<protein>
    <submittedName>
        <fullName evidence="2">Uncharacterized protein</fullName>
    </submittedName>
</protein>
<dbReference type="Proteomes" id="UP000503162">
    <property type="component" value="Chromosome"/>
</dbReference>
<dbReference type="AlphaFoldDB" id="A0A6G8ICW7"/>
<feature type="region of interest" description="Disordered" evidence="1">
    <location>
        <begin position="200"/>
        <end position="258"/>
    </location>
</feature>